<sequence>MEIDSFTELVPLLSNFWRTIPAAQQLKLESSLTLLKQDHQLGQLYFLGRLEAHSVAYLLAFGTPGLDVFRERKFYYSRNAVDWILLLEPTDWTEEWSRLWGEFTGNASFAFKMRSLAAGSAGVVVREQDRLWYVIHAILREAAGVPRGALRMSTERDVVLNPFFQGLTRAEMVQLANYQHFRRPERPAEENLRGRKECDLSFDVFDRLEVDVLPEGKSFTMRLDDSGRLVVWSSLHWLGLEFFHKADSNVYGFFYQGDGRKNWDLPFMVEV</sequence>
<dbReference type="RefSeq" id="XP_040169132.1">
    <property type="nucleotide sequence ID" value="XM_040313198.1"/>
</dbReference>
<keyword evidence="5" id="KW-0969">Cilium</keyword>
<dbReference type="InterPro" id="IPR055316">
    <property type="entry name" value="RSP9"/>
</dbReference>
<dbReference type="PANTHER" id="PTHR22069:SF0">
    <property type="entry name" value="RADIAL SPOKE HEAD PROTEIN 9 HOMOLOG"/>
    <property type="match status" value="1"/>
</dbReference>
<keyword evidence="12" id="KW-1185">Reference proteome</keyword>
<dbReference type="EMBL" id="APCN01001439">
    <property type="status" value="NOT_ANNOTATED_CDS"/>
    <property type="molecule type" value="Genomic_DNA"/>
</dbReference>
<keyword evidence="4" id="KW-0282">Flagellum</keyword>
<dbReference type="GO" id="GO:0035082">
    <property type="term" value="P:axoneme assembly"/>
    <property type="evidence" value="ECO:0007669"/>
    <property type="project" value="InterPro"/>
</dbReference>
<evidence type="ECO:0000256" key="4">
    <source>
        <dbReference type="ARBA" id="ARBA00022846"/>
    </source>
</evidence>
<evidence type="ECO:0000256" key="7">
    <source>
        <dbReference type="ARBA" id="ARBA00023273"/>
    </source>
</evidence>
<reference evidence="11" key="1">
    <citation type="submission" date="2022-08" db="UniProtKB">
        <authorList>
            <consortium name="EnsemblMetazoa"/>
        </authorList>
    </citation>
    <scope>IDENTIFICATION</scope>
    <source>
        <strain evidence="11">Dongola</strain>
    </source>
</reference>
<evidence type="ECO:0000313" key="11">
    <source>
        <dbReference type="EnsemblMetazoa" id="AARA005462-PA"/>
    </source>
</evidence>
<dbReference type="PANTHER" id="PTHR22069">
    <property type="entry name" value="MITOCHONDRIAL RIBOSOMAL PROTEIN S18"/>
    <property type="match status" value="1"/>
</dbReference>
<comment type="subcellular location">
    <subcellularLocation>
        <location evidence="8">Cell projection</location>
        <location evidence="8">Kinocilium</location>
    </subcellularLocation>
    <subcellularLocation>
        <location evidence="1">Cytoplasm</location>
        <location evidence="1">Cytoskeleton</location>
        <location evidence="1">Flagellum axoneme</location>
    </subcellularLocation>
</comment>
<evidence type="ECO:0000256" key="9">
    <source>
        <dbReference type="ARBA" id="ARBA00038319"/>
    </source>
</evidence>
<evidence type="ECO:0000256" key="2">
    <source>
        <dbReference type="ARBA" id="ARBA00022490"/>
    </source>
</evidence>
<comment type="similarity">
    <text evidence="9">Belongs to the flagellar radial spoke RSP9 family.</text>
</comment>
<evidence type="ECO:0000313" key="12">
    <source>
        <dbReference type="Proteomes" id="UP000075840"/>
    </source>
</evidence>
<proteinExistence type="inferred from homology"/>
<evidence type="ECO:0000256" key="6">
    <source>
        <dbReference type="ARBA" id="ARBA00023212"/>
    </source>
</evidence>
<evidence type="ECO:0000256" key="5">
    <source>
        <dbReference type="ARBA" id="ARBA00023069"/>
    </source>
</evidence>
<evidence type="ECO:0000256" key="10">
    <source>
        <dbReference type="ARBA" id="ARBA00041080"/>
    </source>
</evidence>
<evidence type="ECO:0000256" key="1">
    <source>
        <dbReference type="ARBA" id="ARBA00004611"/>
    </source>
</evidence>
<dbReference type="GeneID" id="120903645"/>
<keyword evidence="2" id="KW-0963">Cytoplasm</keyword>
<dbReference type="Proteomes" id="UP000075840">
    <property type="component" value="Unassembled WGS sequence"/>
</dbReference>
<organism evidence="11 12">
    <name type="scientific">Anopheles arabiensis</name>
    <name type="common">Mosquito</name>
    <dbReference type="NCBI Taxonomy" id="7173"/>
    <lineage>
        <taxon>Eukaryota</taxon>
        <taxon>Metazoa</taxon>
        <taxon>Ecdysozoa</taxon>
        <taxon>Arthropoda</taxon>
        <taxon>Hexapoda</taxon>
        <taxon>Insecta</taxon>
        <taxon>Pterygota</taxon>
        <taxon>Neoptera</taxon>
        <taxon>Endopterygota</taxon>
        <taxon>Diptera</taxon>
        <taxon>Nematocera</taxon>
        <taxon>Culicoidea</taxon>
        <taxon>Culicidae</taxon>
        <taxon>Anophelinae</taxon>
        <taxon>Anopheles</taxon>
    </lineage>
</organism>
<dbReference type="AlphaFoldDB" id="A0A182HVZ1"/>
<protein>
    <recommendedName>
        <fullName evidence="10">Radial spoke head protein 9 homolog</fullName>
    </recommendedName>
</protein>
<dbReference type="CTD" id="221421"/>
<dbReference type="GO" id="GO:0060294">
    <property type="term" value="P:cilium movement involved in cell motility"/>
    <property type="evidence" value="ECO:0007669"/>
    <property type="project" value="TreeGrafter"/>
</dbReference>
<name>A0A182HVZ1_ANOAR</name>
<dbReference type="VEuPathDB" id="VectorBase:AARA21_008259"/>
<keyword evidence="3" id="KW-0970">Cilium biogenesis/degradation</keyword>
<evidence type="ECO:0000256" key="3">
    <source>
        <dbReference type="ARBA" id="ARBA00022794"/>
    </source>
</evidence>
<dbReference type="GO" id="GO:0044458">
    <property type="term" value="P:motile cilium assembly"/>
    <property type="evidence" value="ECO:0007669"/>
    <property type="project" value="TreeGrafter"/>
</dbReference>
<dbReference type="VEuPathDB" id="VectorBase:AARA005462"/>
<dbReference type="GO" id="GO:0005930">
    <property type="term" value="C:axoneme"/>
    <property type="evidence" value="ECO:0007669"/>
    <property type="project" value="TreeGrafter"/>
</dbReference>
<accession>A0A182HVZ1</accession>
<keyword evidence="7" id="KW-0966">Cell projection</keyword>
<dbReference type="EnsemblMetazoa" id="AARA005462-RA">
    <property type="protein sequence ID" value="AARA005462-PA"/>
    <property type="gene ID" value="AARA005462"/>
</dbReference>
<dbReference type="GO" id="GO:0060091">
    <property type="term" value="C:kinocilium"/>
    <property type="evidence" value="ECO:0007669"/>
    <property type="project" value="UniProtKB-SubCell"/>
</dbReference>
<keyword evidence="6" id="KW-0206">Cytoskeleton</keyword>
<dbReference type="KEGG" id="aara:120903645"/>
<evidence type="ECO:0000256" key="8">
    <source>
        <dbReference type="ARBA" id="ARBA00037822"/>
    </source>
</evidence>